<keyword evidence="9" id="KW-0076">Bacteriochlorophyll</keyword>
<proteinExistence type="predicted"/>
<evidence type="ECO:0000256" key="8">
    <source>
        <dbReference type="ARBA" id="ARBA00022842"/>
    </source>
</evidence>
<keyword evidence="16" id="KW-1185">Reference proteome</keyword>
<keyword evidence="13" id="KW-0437">Light-harvesting polypeptide</keyword>
<comment type="subcellular location">
    <subcellularLocation>
        <location evidence="2">Cell inner membrane</location>
        <topology evidence="2">Single-pass type II membrane protein</topology>
    </subcellularLocation>
</comment>
<keyword evidence="7" id="KW-0479">Metal-binding</keyword>
<keyword evidence="10" id="KW-1133">Transmembrane helix</keyword>
<evidence type="ECO:0000256" key="3">
    <source>
        <dbReference type="ARBA" id="ARBA00022475"/>
    </source>
</evidence>
<evidence type="ECO:0000256" key="12">
    <source>
        <dbReference type="ARBA" id="ARBA00023136"/>
    </source>
</evidence>
<dbReference type="InterPro" id="IPR000066">
    <property type="entry name" value="Antenna_a/b"/>
</dbReference>
<keyword evidence="5" id="KW-0042">Antenna complex</keyword>
<evidence type="ECO:0000256" key="2">
    <source>
        <dbReference type="ARBA" id="ARBA00004249"/>
    </source>
</evidence>
<keyword evidence="6" id="KW-0812">Transmembrane</keyword>
<dbReference type="EMBL" id="JAUFPN010000195">
    <property type="protein sequence ID" value="MDN3567597.1"/>
    <property type="molecule type" value="Genomic_DNA"/>
</dbReference>
<evidence type="ECO:0000256" key="9">
    <source>
        <dbReference type="ARBA" id="ARBA00022956"/>
    </source>
</evidence>
<dbReference type="PRINTS" id="PR00673">
    <property type="entry name" value="LIGHTHARVSTA"/>
</dbReference>
<evidence type="ECO:0000256" key="5">
    <source>
        <dbReference type="ARBA" id="ARBA00022549"/>
    </source>
</evidence>
<dbReference type="NCBIfam" id="NF040861">
    <property type="entry name" value="pufA_517_ASD"/>
    <property type="match status" value="1"/>
</dbReference>
<name>A0ABT8ACW0_9PROT</name>
<keyword evidence="11" id="KW-0157">Chromophore</keyword>
<accession>A0ABT8ACW0</accession>
<dbReference type="InterPro" id="IPR035889">
    <property type="entry name" value="Light-harvesting_complex"/>
</dbReference>
<protein>
    <submittedName>
        <fullName evidence="15">Light-harvesting antenna LH1, alpha subunit</fullName>
    </submittedName>
</protein>
<dbReference type="Gene3D" id="4.10.220.20">
    <property type="entry name" value="Light-harvesting complex"/>
    <property type="match status" value="1"/>
</dbReference>
<evidence type="ECO:0000256" key="6">
    <source>
        <dbReference type="ARBA" id="ARBA00022692"/>
    </source>
</evidence>
<keyword evidence="3" id="KW-1003">Cell membrane</keyword>
<evidence type="ECO:0000256" key="1">
    <source>
        <dbReference type="ARBA" id="ARBA00002455"/>
    </source>
</evidence>
<dbReference type="Pfam" id="PF00556">
    <property type="entry name" value="LHC"/>
    <property type="match status" value="1"/>
</dbReference>
<dbReference type="InterPro" id="IPR018332">
    <property type="entry name" value="Antenna_alpha"/>
</dbReference>
<evidence type="ECO:0000256" key="11">
    <source>
        <dbReference type="ARBA" id="ARBA00022991"/>
    </source>
</evidence>
<evidence type="ECO:0000313" key="15">
    <source>
        <dbReference type="EMBL" id="MDN3567597.1"/>
    </source>
</evidence>
<comment type="caution">
    <text evidence="15">The sequence shown here is derived from an EMBL/GenBank/DDBJ whole genome shotgun (WGS) entry which is preliminary data.</text>
</comment>
<evidence type="ECO:0000256" key="7">
    <source>
        <dbReference type="ARBA" id="ARBA00022723"/>
    </source>
</evidence>
<gene>
    <name evidence="15" type="primary">pufA</name>
    <name evidence="15" type="ORF">QWZ14_24730</name>
</gene>
<comment type="function">
    <text evidence="1">Antenna complexes are light-harvesting systems, which transfer the excitation energy to the reaction centers.</text>
</comment>
<dbReference type="RefSeq" id="WP_290319646.1">
    <property type="nucleotide sequence ID" value="NZ_JAUFPN010000195.1"/>
</dbReference>
<evidence type="ECO:0000256" key="4">
    <source>
        <dbReference type="ARBA" id="ARBA00022494"/>
    </source>
</evidence>
<evidence type="ECO:0000259" key="14">
    <source>
        <dbReference type="Pfam" id="PF00556"/>
    </source>
</evidence>
<keyword evidence="12" id="KW-0472">Membrane</keyword>
<sequence length="66" mass="7474">MQNMHKMWMLFDPRRSLVLAAIGVILVALVIHFVVLSSPRYCDHLGWCSTAQNFTPGQPAVRPPVR</sequence>
<evidence type="ECO:0000313" key="16">
    <source>
        <dbReference type="Proteomes" id="UP001529369"/>
    </source>
</evidence>
<keyword evidence="8" id="KW-0460">Magnesium</keyword>
<reference evidence="16" key="1">
    <citation type="journal article" date="2019" name="Int. J. Syst. Evol. Microbiol.">
        <title>The Global Catalogue of Microorganisms (GCM) 10K type strain sequencing project: providing services to taxonomists for standard genome sequencing and annotation.</title>
        <authorList>
            <consortium name="The Broad Institute Genomics Platform"/>
            <consortium name="The Broad Institute Genome Sequencing Center for Infectious Disease"/>
            <person name="Wu L."/>
            <person name="Ma J."/>
        </authorList>
    </citation>
    <scope>NUCLEOTIDE SEQUENCE [LARGE SCALE GENOMIC DNA]</scope>
    <source>
        <strain evidence="16">CECT 7131</strain>
    </source>
</reference>
<evidence type="ECO:0000256" key="13">
    <source>
        <dbReference type="ARBA" id="ARBA00023243"/>
    </source>
</evidence>
<keyword evidence="4" id="KW-0148">Chlorophyll</keyword>
<dbReference type="SUPFAM" id="SSF56918">
    <property type="entry name" value="Light-harvesting complex subunits"/>
    <property type="match status" value="1"/>
</dbReference>
<organism evidence="15 16">
    <name type="scientific">Paeniroseomonas aquatica</name>
    <dbReference type="NCBI Taxonomy" id="373043"/>
    <lineage>
        <taxon>Bacteria</taxon>
        <taxon>Pseudomonadati</taxon>
        <taxon>Pseudomonadota</taxon>
        <taxon>Alphaproteobacteria</taxon>
        <taxon>Acetobacterales</taxon>
        <taxon>Acetobacteraceae</taxon>
        <taxon>Paeniroseomonas</taxon>
    </lineage>
</organism>
<feature type="domain" description="Antenna complex alpha/beta subunit" evidence="14">
    <location>
        <begin position="4"/>
        <end position="38"/>
    </location>
</feature>
<evidence type="ECO:0000256" key="10">
    <source>
        <dbReference type="ARBA" id="ARBA00022989"/>
    </source>
</evidence>
<dbReference type="Proteomes" id="UP001529369">
    <property type="component" value="Unassembled WGS sequence"/>
</dbReference>